<keyword evidence="2" id="KW-0238">DNA-binding</keyword>
<accession>A0ABQ3YL32</accession>
<proteinExistence type="predicted"/>
<dbReference type="PROSITE" id="PS50932">
    <property type="entry name" value="HTH_LACI_2"/>
    <property type="match status" value="1"/>
</dbReference>
<dbReference type="InterPro" id="IPR010982">
    <property type="entry name" value="Lambda_DNA-bd_dom_sf"/>
</dbReference>
<evidence type="ECO:0000256" key="3">
    <source>
        <dbReference type="ARBA" id="ARBA00023163"/>
    </source>
</evidence>
<evidence type="ECO:0000259" key="4">
    <source>
        <dbReference type="PROSITE" id="PS50932"/>
    </source>
</evidence>
<dbReference type="CDD" id="cd06267">
    <property type="entry name" value="PBP1_LacI_sugar_binding-like"/>
    <property type="match status" value="1"/>
</dbReference>
<evidence type="ECO:0000256" key="1">
    <source>
        <dbReference type="ARBA" id="ARBA00023015"/>
    </source>
</evidence>
<dbReference type="SUPFAM" id="SSF53822">
    <property type="entry name" value="Periplasmic binding protein-like I"/>
    <property type="match status" value="1"/>
</dbReference>
<dbReference type="Proteomes" id="UP000609879">
    <property type="component" value="Unassembled WGS sequence"/>
</dbReference>
<dbReference type="InterPro" id="IPR000843">
    <property type="entry name" value="HTH_LacI"/>
</dbReference>
<reference evidence="5 6" key="1">
    <citation type="submission" date="2021-01" db="EMBL/GenBank/DDBJ databases">
        <title>Whole genome shotgun sequence of Actinoplanes deccanensis NBRC 13994.</title>
        <authorList>
            <person name="Komaki H."/>
            <person name="Tamura T."/>
        </authorList>
    </citation>
    <scope>NUCLEOTIDE SEQUENCE [LARGE SCALE GENOMIC DNA]</scope>
    <source>
        <strain evidence="5 6">NBRC 13994</strain>
    </source>
</reference>
<dbReference type="SMART" id="SM00354">
    <property type="entry name" value="HTH_LACI"/>
    <property type="match status" value="1"/>
</dbReference>
<dbReference type="InterPro" id="IPR028082">
    <property type="entry name" value="Peripla_BP_I"/>
</dbReference>
<dbReference type="PROSITE" id="PS00356">
    <property type="entry name" value="HTH_LACI_1"/>
    <property type="match status" value="1"/>
</dbReference>
<dbReference type="InterPro" id="IPR046335">
    <property type="entry name" value="LacI/GalR-like_sensor"/>
</dbReference>
<keyword evidence="1" id="KW-0805">Transcription regulation</keyword>
<organism evidence="5 6">
    <name type="scientific">Paractinoplanes deccanensis</name>
    <dbReference type="NCBI Taxonomy" id="113561"/>
    <lineage>
        <taxon>Bacteria</taxon>
        <taxon>Bacillati</taxon>
        <taxon>Actinomycetota</taxon>
        <taxon>Actinomycetes</taxon>
        <taxon>Micromonosporales</taxon>
        <taxon>Micromonosporaceae</taxon>
        <taxon>Paractinoplanes</taxon>
    </lineage>
</organism>
<comment type="caution">
    <text evidence="5">The sequence shown here is derived from an EMBL/GenBank/DDBJ whole genome shotgun (WGS) entry which is preliminary data.</text>
</comment>
<protein>
    <submittedName>
        <fullName evidence="5">LacI family transcriptional regulator</fullName>
    </submittedName>
</protein>
<dbReference type="RefSeq" id="WP_203777932.1">
    <property type="nucleotide sequence ID" value="NZ_BAAABO010000035.1"/>
</dbReference>
<evidence type="ECO:0000256" key="2">
    <source>
        <dbReference type="ARBA" id="ARBA00023125"/>
    </source>
</evidence>
<dbReference type="PANTHER" id="PTHR30146:SF109">
    <property type="entry name" value="HTH-TYPE TRANSCRIPTIONAL REGULATOR GALS"/>
    <property type="match status" value="1"/>
</dbReference>
<name>A0ABQ3YL32_9ACTN</name>
<sequence length="300" mass="32023">MAEPRRATLKDVAAASGVSRATVSFVLNDTPNQTISEATRERVLRAVRDLGYVPHGIAKALREGTSRIVVLSIELGLEGNYSRSYIRGLDDELTAHDHVLLVRHGRATAGTTKQILDVVRPRALLRFGESCLTGHELRDHGGGWDDGLAAHAAQQIGYLAGKGHTEIALALPAGAPLREVRMRFAGQAAAELGLPPLRELTELGRLRELAAEGVTAIAGHDDDIAMRALVAAREQGLSVPRDLAVMGFDDTEYGAMVTPSLTTIHIDAEAHGRRAARTLLGLSTDGLEPAPARVIVRESA</sequence>
<evidence type="ECO:0000313" key="5">
    <source>
        <dbReference type="EMBL" id="GID80717.1"/>
    </source>
</evidence>
<dbReference type="PANTHER" id="PTHR30146">
    <property type="entry name" value="LACI-RELATED TRANSCRIPTIONAL REPRESSOR"/>
    <property type="match status" value="1"/>
</dbReference>
<evidence type="ECO:0000313" key="6">
    <source>
        <dbReference type="Proteomes" id="UP000609879"/>
    </source>
</evidence>
<gene>
    <name evidence="5" type="ORF">Ade02nite_93580</name>
</gene>
<keyword evidence="6" id="KW-1185">Reference proteome</keyword>
<dbReference type="Pfam" id="PF13377">
    <property type="entry name" value="Peripla_BP_3"/>
    <property type="match status" value="1"/>
</dbReference>
<dbReference type="EMBL" id="BOMI01000202">
    <property type="protein sequence ID" value="GID80717.1"/>
    <property type="molecule type" value="Genomic_DNA"/>
</dbReference>
<dbReference type="CDD" id="cd01392">
    <property type="entry name" value="HTH_LacI"/>
    <property type="match status" value="1"/>
</dbReference>
<keyword evidence="3" id="KW-0804">Transcription</keyword>
<dbReference type="SUPFAM" id="SSF47413">
    <property type="entry name" value="lambda repressor-like DNA-binding domains"/>
    <property type="match status" value="1"/>
</dbReference>
<dbReference type="Gene3D" id="1.10.260.40">
    <property type="entry name" value="lambda repressor-like DNA-binding domains"/>
    <property type="match status" value="1"/>
</dbReference>
<dbReference type="Gene3D" id="3.40.50.2300">
    <property type="match status" value="2"/>
</dbReference>
<dbReference type="Pfam" id="PF00356">
    <property type="entry name" value="LacI"/>
    <property type="match status" value="1"/>
</dbReference>
<feature type="domain" description="HTH lacI-type" evidence="4">
    <location>
        <begin position="7"/>
        <end position="63"/>
    </location>
</feature>